<evidence type="ECO:0000313" key="3">
    <source>
        <dbReference type="Proteomes" id="UP000292927"/>
    </source>
</evidence>
<dbReference type="OrthoDB" id="1682150at2"/>
<evidence type="ECO:0000256" key="1">
    <source>
        <dbReference type="SAM" id="Phobius"/>
    </source>
</evidence>
<comment type="caution">
    <text evidence="2">The sequence shown here is derived from an EMBL/GenBank/DDBJ whole genome shotgun (WGS) entry which is preliminary data.</text>
</comment>
<evidence type="ECO:0000313" key="2">
    <source>
        <dbReference type="EMBL" id="RZT00852.1"/>
    </source>
</evidence>
<keyword evidence="1" id="KW-0472">Membrane</keyword>
<dbReference type="RefSeq" id="WP_130434242.1">
    <property type="nucleotide sequence ID" value="NZ_SGXF01000002.1"/>
</dbReference>
<dbReference type="Proteomes" id="UP000292927">
    <property type="component" value="Unassembled WGS sequence"/>
</dbReference>
<protein>
    <submittedName>
        <fullName evidence="2">Stage III sporulation protein AD</fullName>
    </submittedName>
</protein>
<reference evidence="2 3" key="1">
    <citation type="submission" date="2019-02" db="EMBL/GenBank/DDBJ databases">
        <title>Genomic Encyclopedia of Type Strains, Phase IV (KMG-IV): sequencing the most valuable type-strain genomes for metagenomic binning, comparative biology and taxonomic classification.</title>
        <authorList>
            <person name="Goeker M."/>
        </authorList>
    </citation>
    <scope>NUCLEOTIDE SEQUENCE [LARGE SCALE GENOMIC DNA]</scope>
    <source>
        <strain evidence="2 3">DSM 29486</strain>
    </source>
</reference>
<dbReference type="AlphaFoldDB" id="A0A4Q7PP04"/>
<sequence length="126" mass="13678">MVLIGLFGILAVLLAVQLKGMKPEYGIYLSLAAAVVIFAVGAQKLEGVIEVLSRLQQYLPVSAEYLQVLLKMVGITYLSEFAAGICKDAGYQAIGCQIEMFGKLMILALSMPIVMALMETLDTFLR</sequence>
<keyword evidence="1" id="KW-1133">Transmembrane helix</keyword>
<gene>
    <name evidence="2" type="ORF">EV209_1284</name>
</gene>
<feature type="transmembrane region" description="Helical" evidence="1">
    <location>
        <begin position="100"/>
        <end position="118"/>
    </location>
</feature>
<keyword evidence="1" id="KW-0812">Transmembrane</keyword>
<accession>A0A4Q7PP04</accession>
<dbReference type="InterPro" id="IPR025664">
    <property type="entry name" value="Spore_III_AC/AD"/>
</dbReference>
<feature type="transmembrane region" description="Helical" evidence="1">
    <location>
        <begin position="25"/>
        <end position="42"/>
    </location>
</feature>
<dbReference type="EMBL" id="SGXF01000002">
    <property type="protein sequence ID" value="RZT00852.1"/>
    <property type="molecule type" value="Genomic_DNA"/>
</dbReference>
<keyword evidence="3" id="KW-1185">Reference proteome</keyword>
<organism evidence="2 3">
    <name type="scientific">Cuneatibacter caecimuris</name>
    <dbReference type="NCBI Taxonomy" id="1796618"/>
    <lineage>
        <taxon>Bacteria</taxon>
        <taxon>Bacillati</taxon>
        <taxon>Bacillota</taxon>
        <taxon>Clostridia</taxon>
        <taxon>Lachnospirales</taxon>
        <taxon>Lachnospiraceae</taxon>
        <taxon>Cuneatibacter</taxon>
    </lineage>
</organism>
<dbReference type="Pfam" id="PF06686">
    <property type="entry name" value="SpoIIIAC"/>
    <property type="match status" value="2"/>
</dbReference>
<name>A0A4Q7PP04_9FIRM</name>
<proteinExistence type="predicted"/>